<feature type="domain" description="AttH" evidence="2">
    <location>
        <begin position="96"/>
        <end position="270"/>
    </location>
</feature>
<evidence type="ECO:0000259" key="2">
    <source>
        <dbReference type="Pfam" id="PF07143"/>
    </source>
</evidence>
<comment type="caution">
    <text evidence="3">The sequence shown here is derived from an EMBL/GenBank/DDBJ whole genome shotgun (WGS) entry which is preliminary data.</text>
</comment>
<reference evidence="3" key="1">
    <citation type="submission" date="2021-05" db="EMBL/GenBank/DDBJ databases">
        <title>Molecular characterization for Shewanella algae harboring chromosomal blaOXA-55-like strains isolated from clinical and environment sample.</title>
        <authorList>
            <person name="Ohama Y."/>
            <person name="Aoki K."/>
            <person name="Harada S."/>
            <person name="Moriya K."/>
            <person name="Ishii Y."/>
            <person name="Tateda K."/>
        </authorList>
    </citation>
    <scope>NUCLEOTIDE SEQUENCE</scope>
    <source>
        <strain evidence="3">JCM 11563</strain>
    </source>
</reference>
<dbReference type="InterPro" id="IPR023374">
    <property type="entry name" value="AttH-like_dom_sf"/>
</dbReference>
<dbReference type="PANTHER" id="PTHR38591">
    <property type="entry name" value="HYDROLASE"/>
    <property type="match status" value="1"/>
</dbReference>
<protein>
    <submittedName>
        <fullName evidence="3">Carotenoid 1,2-hydratase</fullName>
    </submittedName>
</protein>
<dbReference type="Proteomes" id="UP000887104">
    <property type="component" value="Unassembled WGS sequence"/>
</dbReference>
<accession>A0ABQ4PKB7</accession>
<feature type="transmembrane region" description="Helical" evidence="1">
    <location>
        <begin position="20"/>
        <end position="41"/>
    </location>
</feature>
<dbReference type="SUPFAM" id="SSF159245">
    <property type="entry name" value="AttH-like"/>
    <property type="match status" value="1"/>
</dbReference>
<keyword evidence="4" id="KW-1185">Reference proteome</keyword>
<keyword evidence="1" id="KW-0812">Transmembrane</keyword>
<dbReference type="InterPro" id="IPR010791">
    <property type="entry name" value="AttH_dom"/>
</dbReference>
<proteinExistence type="predicted"/>
<keyword evidence="1" id="KW-1133">Transmembrane helix</keyword>
<dbReference type="Pfam" id="PF07143">
    <property type="entry name" value="CrtC"/>
    <property type="match status" value="1"/>
</dbReference>
<dbReference type="Pfam" id="PF17186">
    <property type="entry name" value="Lipocalin_9"/>
    <property type="match status" value="1"/>
</dbReference>
<sequence length="397" mass="44488">MKLKSRYLSKVKLTLISRSIVLSIVPSIIRSLAVLSLSLLLTACFNESADNGDSFHASSGMGQLLDGNTQGYSPVLPGKQLSFPADHQAHDDFRQEWWYLTANLTTQNGEQLGLQWTQFRIALAPPSPTQTQFTSDWQTEQLYMSHTAMTSKQQHLAAEKWTRGNAHFAGTQVSPLRIQQDDWKWQSHNEQLFPATLSANATEFSYQLQLDSQAPFQLQGDNGYSRKNATGTVASYYYSQPFIKVSGTVERDGETLKVSGNAWLDREWSSQFLSKTQQGWDWFALRLDDGSALMLFQLRENGEKQQAFYSGRRMYPDGCGQQINSEQITMIATAWQQTESGRYPVAWNIAIPSQSIELSTQALNANASMPLSIPYWEGPVSISGSHSGLGYMELTGY</sequence>
<evidence type="ECO:0000313" key="4">
    <source>
        <dbReference type="Proteomes" id="UP000887104"/>
    </source>
</evidence>
<dbReference type="Gene3D" id="2.40.370.10">
    <property type="entry name" value="AttH-like domain"/>
    <property type="match status" value="2"/>
</dbReference>
<gene>
    <name evidence="3" type="primary">attH</name>
    <name evidence="3" type="ORF">TUM4438_29480</name>
</gene>
<keyword evidence="1" id="KW-0472">Membrane</keyword>
<evidence type="ECO:0000256" key="1">
    <source>
        <dbReference type="SAM" id="Phobius"/>
    </source>
</evidence>
<dbReference type="RefSeq" id="WP_220781927.1">
    <property type="nucleotide sequence ID" value="NZ_BPEY01000056.1"/>
</dbReference>
<organism evidence="3 4">
    <name type="scientific">Shewanella sairae</name>
    <dbReference type="NCBI Taxonomy" id="190310"/>
    <lineage>
        <taxon>Bacteria</taxon>
        <taxon>Pseudomonadati</taxon>
        <taxon>Pseudomonadota</taxon>
        <taxon>Gammaproteobacteria</taxon>
        <taxon>Alteromonadales</taxon>
        <taxon>Shewanellaceae</taxon>
        <taxon>Shewanella</taxon>
    </lineage>
</organism>
<dbReference type="PANTHER" id="PTHR38591:SF1">
    <property type="entry name" value="BLL1000 PROTEIN"/>
    <property type="match status" value="1"/>
</dbReference>
<dbReference type="EMBL" id="BPEY01000056">
    <property type="protein sequence ID" value="GIU48331.1"/>
    <property type="molecule type" value="Genomic_DNA"/>
</dbReference>
<name>A0ABQ4PKB7_9GAMM</name>
<evidence type="ECO:0000313" key="3">
    <source>
        <dbReference type="EMBL" id="GIU48331.1"/>
    </source>
</evidence>